<dbReference type="Proteomes" id="UP001642360">
    <property type="component" value="Unassembled WGS sequence"/>
</dbReference>
<sequence length="113" mass="12974">MQVVLGMDTVHSDMGSVLIILHTAGVRILQRSAREHIPPRHRRTIRFPHRHRCSFLRCLPRRPFLLHGLQSQPNRHSVFEISFSSGFSGLFALGCYLQGTHRIIPSLFMPSLH</sequence>
<dbReference type="AlphaFoldDB" id="A0ABC8SMX0"/>
<reference evidence="1 2" key="1">
    <citation type="submission" date="2024-02" db="EMBL/GenBank/DDBJ databases">
        <authorList>
            <person name="Vignale AGUSTIN F."/>
            <person name="Sosa J E."/>
            <person name="Modenutti C."/>
        </authorList>
    </citation>
    <scope>NUCLEOTIDE SEQUENCE [LARGE SCALE GENOMIC DNA]</scope>
</reference>
<dbReference type="EMBL" id="CAUOFW020003198">
    <property type="protein sequence ID" value="CAK9158551.1"/>
    <property type="molecule type" value="Genomic_DNA"/>
</dbReference>
<keyword evidence="2" id="KW-1185">Reference proteome</keyword>
<evidence type="ECO:0000313" key="1">
    <source>
        <dbReference type="EMBL" id="CAK9158551.1"/>
    </source>
</evidence>
<accession>A0ABC8SMX0</accession>
<evidence type="ECO:0000313" key="2">
    <source>
        <dbReference type="Proteomes" id="UP001642360"/>
    </source>
</evidence>
<organism evidence="1 2">
    <name type="scientific">Ilex paraguariensis</name>
    <name type="common">yerba mate</name>
    <dbReference type="NCBI Taxonomy" id="185542"/>
    <lineage>
        <taxon>Eukaryota</taxon>
        <taxon>Viridiplantae</taxon>
        <taxon>Streptophyta</taxon>
        <taxon>Embryophyta</taxon>
        <taxon>Tracheophyta</taxon>
        <taxon>Spermatophyta</taxon>
        <taxon>Magnoliopsida</taxon>
        <taxon>eudicotyledons</taxon>
        <taxon>Gunneridae</taxon>
        <taxon>Pentapetalae</taxon>
        <taxon>asterids</taxon>
        <taxon>campanulids</taxon>
        <taxon>Aquifoliales</taxon>
        <taxon>Aquifoliaceae</taxon>
        <taxon>Ilex</taxon>
    </lineage>
</organism>
<comment type="caution">
    <text evidence="1">The sequence shown here is derived from an EMBL/GenBank/DDBJ whole genome shotgun (WGS) entry which is preliminary data.</text>
</comment>
<gene>
    <name evidence="1" type="ORF">ILEXP_LOCUS27195</name>
</gene>
<proteinExistence type="predicted"/>
<name>A0ABC8SMX0_9AQUA</name>
<protein>
    <submittedName>
        <fullName evidence="1">Uncharacterized protein</fullName>
    </submittedName>
</protein>